<feature type="signal peptide" evidence="1">
    <location>
        <begin position="1"/>
        <end position="22"/>
    </location>
</feature>
<organism evidence="2 3">
    <name type="scientific">Tetrahymena thermophila (strain SB210)</name>
    <dbReference type="NCBI Taxonomy" id="312017"/>
    <lineage>
        <taxon>Eukaryota</taxon>
        <taxon>Sar</taxon>
        <taxon>Alveolata</taxon>
        <taxon>Ciliophora</taxon>
        <taxon>Intramacronucleata</taxon>
        <taxon>Oligohymenophorea</taxon>
        <taxon>Hymenostomatida</taxon>
        <taxon>Tetrahymenina</taxon>
        <taxon>Tetrahymenidae</taxon>
        <taxon>Tetrahymena</taxon>
    </lineage>
</organism>
<dbReference type="Proteomes" id="UP000009168">
    <property type="component" value="Unassembled WGS sequence"/>
</dbReference>
<reference evidence="3" key="1">
    <citation type="journal article" date="2006" name="PLoS Biol.">
        <title>Macronuclear genome sequence of the ciliate Tetrahymena thermophila, a model eukaryote.</title>
        <authorList>
            <person name="Eisen J.A."/>
            <person name="Coyne R.S."/>
            <person name="Wu M."/>
            <person name="Wu D."/>
            <person name="Thiagarajan M."/>
            <person name="Wortman J.R."/>
            <person name="Badger J.H."/>
            <person name="Ren Q."/>
            <person name="Amedeo P."/>
            <person name="Jones K.M."/>
            <person name="Tallon L.J."/>
            <person name="Delcher A.L."/>
            <person name="Salzberg S.L."/>
            <person name="Silva J.C."/>
            <person name="Haas B.J."/>
            <person name="Majoros W.H."/>
            <person name="Farzad M."/>
            <person name="Carlton J.M."/>
            <person name="Smith R.K. Jr."/>
            <person name="Garg J."/>
            <person name="Pearlman R.E."/>
            <person name="Karrer K.M."/>
            <person name="Sun L."/>
            <person name="Manning G."/>
            <person name="Elde N.C."/>
            <person name="Turkewitz A.P."/>
            <person name="Asai D.J."/>
            <person name="Wilkes D.E."/>
            <person name="Wang Y."/>
            <person name="Cai H."/>
            <person name="Collins K."/>
            <person name="Stewart B.A."/>
            <person name="Lee S.R."/>
            <person name="Wilamowska K."/>
            <person name="Weinberg Z."/>
            <person name="Ruzzo W.L."/>
            <person name="Wloga D."/>
            <person name="Gaertig J."/>
            <person name="Frankel J."/>
            <person name="Tsao C.-C."/>
            <person name="Gorovsky M.A."/>
            <person name="Keeling P.J."/>
            <person name="Waller R.F."/>
            <person name="Patron N.J."/>
            <person name="Cherry J.M."/>
            <person name="Stover N.A."/>
            <person name="Krieger C.J."/>
            <person name="del Toro C."/>
            <person name="Ryder H.F."/>
            <person name="Williamson S.C."/>
            <person name="Barbeau R.A."/>
            <person name="Hamilton E.P."/>
            <person name="Orias E."/>
        </authorList>
    </citation>
    <scope>NUCLEOTIDE SEQUENCE [LARGE SCALE GENOMIC DNA]</scope>
    <source>
        <strain evidence="3">SB210</strain>
    </source>
</reference>
<sequence length="2039" mass="222711">MGLITLLSIFIVLCIFASKANGGTVIPAQNPILTTISNKDQVSDYIFVMSFQSGLPIGNVVQVVFPNSYEDELGISYLTSTACIPTCTLSSRTVSFTIPQSVAKYDPNNPTSNQISVKITGVANPSQKGGSGNFIVRSLIGQMVYDENLAFASIGIGDKVLKFPFTKVTVANNAAGATSLYSFEFKTSIYFPQDAYVLITLDTSAGFPYNPANTNIACQPYNINGYLVDASFVCTRLSSSQIQVSGFNSPVSANADIGIQMTLQNPPYSQTTGYFIIALFRAKTTYIYSWRNDVSGVYIAPSPLISTTITTKIPNAVISKQKRMDYLISFDPQTALSAGYFITITIPSTFTILQNSGYDLAYVVSGLQNANNQIINVQYIGSNQIQISNFQSVSGTTLIQVLVRLRNPDVQGATAQFSVGIYLGTQLIYQGNVGYVTVLNISSPDPFGVGLVSNVADGTLDTFTFTVLPTQALPQNALIQILFPSDFQISVSASSDCQFNGANSLGCSLVGNIIKIVNNLARLPGQQYSLQIINKIKKPAQSYTALVDLVFLQSDGVTLIESYSEYIQLSPQPITVQDSTMMLGSYSSFNALTILNIRLTLPVTLLGTTDNSFIEYTVTTSTFDINFGMTGTSDFQSIPCAVATESDLQPVSNQFACRIRINGIQPGIYISGFSQTNSGKLASIFIPNIQMTANQNQFNYMLSIGKIVNNFKYYLYSTGSKLYNIPQNTNSINVQSSTYASPTSSIQIGQPFSLIYPTTLSSRIGSLLYVILPTYANGFIRQGAVNSCQPSTTVNSDCYYFPTLDQAIIQIPKQSTSWQNGQFPTLVLNNLIYPSYSNPSLNPLVWYKFSFDNTEYGIYQDNNFPVAQVRSFATYSLTPSQQGANYVGVVYSFTFTPQDAIPAGAIIQIIFPSIYNIQNSNPLPQASSQTLIGTSSSSQITVSFNQNVISISNFAAVSANTLIDIAISGIKNPKSEGTNTGNWVIQTSINGYFINVSPQFGAFTVTGTFTPSYVKFISISSYPTNVNLYANYYFSFQFSNSLAIGTQIQIQFPSSQYVQLPQNPSCIVTSGLQGFQSCQLKGTTFVITTISNYQPGIINLVIENILNPNADTTQPFQITTIYDGTIINLTDSSTITNRYIDLQPQGNPINVQSVVFQPRNQAEISTYTFSFITTSSLSSANVIYIQFPSVYDRNLGNNVYCSSLGLNTQISCSVSNRIVTITGIVSYIPSSNNPIVLSISNIVNPNQVVNSNTGFFTIATALSNSQKFIDSNSTAIVLEMLPSPGWSILYNLTISNTYSRQLASYAFNLQTFKSIPSQTNKGSLIIQFPSQYNIPNQNYLNCGSSTSSYAINGLQCSVTNNQVSVLGNQNSYNGNIQLTLQTIKNPTLQTSISNIQIFVYDGFNMKILERTYSNLDPTSSSFVYSGPLISVNNGNPITIDGGTVSDYIPISLSYPCALNLTIQAISKGSLNLLPSTISLNRGALSTNFRISVPQNLDIGTYTIQWQIIGDLSVPYYTPIQDTTVIVTAVGKNLISISPLNPIPYMGNSLLTTISIKNPPDSDITIYLAFSSFYEGVYLSQSSLVFPQGVTSGQFYVYSKQINDENYADRGTIILTLSGTNKNVYQLQTNFLDFTVVQRDYQLPTIKSILVDPATLSQTVANISILVSEISIVYYMIALAGTAQPTKLELVNGGPPSLLTTQSIYGNSQTDINTQIALVSYTNLIAGNDYVFYAIAQDRGQYFSSIQQLKFSTLPKYRTAQFVLRFNQASMNQVQLQVARNTLAFILSVSSNQILSSITGNRRALLENEHQNKEILLDQNKLITNINSNAQQQNRNLQTILETMYLVSDYTSSNFPAPVDMIALLNGSKKQQLITTLANYDPTWTITFQEYPKTTPTLAAAPTIGTKQTTSISVNFQSGSNPVYVYCVIIQSTDTTIPTPIQVYRGLNSLNQQMPSNSTYIGASSTSSFVITSLKPSTKYNVFVVVGSDQPGFPDLQDQKSMYQLSYTTDVQQTVVSIQSSGKILEFSCIIILFTFYVIV</sequence>
<keyword evidence="1" id="KW-0732">Signal</keyword>
<proteinExistence type="predicted"/>
<accession>I7LXE8</accession>
<dbReference type="KEGG" id="tet:TTHERM_00616660"/>
<evidence type="ECO:0000313" key="2">
    <source>
        <dbReference type="EMBL" id="EAS04491.2"/>
    </source>
</evidence>
<dbReference type="RefSeq" id="XP_001024736.2">
    <property type="nucleotide sequence ID" value="XM_001024736.2"/>
</dbReference>
<dbReference type="GeneID" id="7823136"/>
<protein>
    <submittedName>
        <fullName evidence="2">Histone deacetylase family protein</fullName>
    </submittedName>
</protein>
<evidence type="ECO:0000313" key="3">
    <source>
        <dbReference type="Proteomes" id="UP000009168"/>
    </source>
</evidence>
<name>I7LXE8_TETTS</name>
<dbReference type="InParanoid" id="I7LXE8"/>
<gene>
    <name evidence="2" type="ORF">TTHERM_00616660</name>
</gene>
<keyword evidence="3" id="KW-1185">Reference proteome</keyword>
<feature type="chain" id="PRO_5003711876" evidence="1">
    <location>
        <begin position="23"/>
        <end position="2039"/>
    </location>
</feature>
<dbReference type="eggNOG" id="ENOG502R2DD">
    <property type="taxonomic scope" value="Eukaryota"/>
</dbReference>
<dbReference type="OrthoDB" id="287532at2759"/>
<dbReference type="EMBL" id="GG662448">
    <property type="protein sequence ID" value="EAS04491.2"/>
    <property type="molecule type" value="Genomic_DNA"/>
</dbReference>
<evidence type="ECO:0000256" key="1">
    <source>
        <dbReference type="SAM" id="SignalP"/>
    </source>
</evidence>